<evidence type="ECO:0000313" key="1">
    <source>
        <dbReference type="EMBL" id="CUX34337.1"/>
    </source>
</evidence>
<dbReference type="Proteomes" id="UP000191988">
    <property type="component" value="Unassembled WGS sequence"/>
</dbReference>
<name>A0A1S7QBI2_9HYPH</name>
<proteinExistence type="predicted"/>
<protein>
    <submittedName>
        <fullName evidence="1">Uncharacterized protein</fullName>
    </submittedName>
</protein>
<organism evidence="1 2">
    <name type="scientific">Agrobacterium tomkonis CFBP 6623</name>
    <dbReference type="NCBI Taxonomy" id="1183432"/>
    <lineage>
        <taxon>Bacteria</taxon>
        <taxon>Pseudomonadati</taxon>
        <taxon>Pseudomonadota</taxon>
        <taxon>Alphaproteobacteria</taxon>
        <taxon>Hyphomicrobiales</taxon>
        <taxon>Rhizobiaceae</taxon>
        <taxon>Rhizobium/Agrobacterium group</taxon>
        <taxon>Agrobacterium</taxon>
        <taxon>Agrobacterium tumefaciens complex</taxon>
    </lineage>
</organism>
<dbReference type="EMBL" id="FBWK01000037">
    <property type="protein sequence ID" value="CUX34337.1"/>
    <property type="molecule type" value="Genomic_DNA"/>
</dbReference>
<evidence type="ECO:0000313" key="2">
    <source>
        <dbReference type="Proteomes" id="UP000191988"/>
    </source>
</evidence>
<sequence length="654" mass="71262">MLTHVFRGLLAGDIVGGAPVERAATEIEEATVFDAENVPAVICVDLRAFAILQVTMHECGALCRIGEEIPAGAFKAVLDLKAELPGKRVGVSDLRCGDLRKRPFCFRFKFRPDKQDSRHDARRTGPVDVLVQAHMFPRLTKRFHVKGLTSRADVVTVGVEERLVVREKDTCPVIGEKQICEKIAFHAGRRATKLGKEIIESAEIVIHQCVAADGEHLGVGVDSKGLAFLTDRTVLDGAGLQQLFQFRRFPRTNNGVRAEVTHVALIGQPLQRRGIYFVALQQRAIPCRFQKQREIRRGVLPTRRKASEAAIVANQHVTHALVIHAARGYAALFKITAPDFDGGTAHKGIVLNFGLCAKAHSQRVHDKIVGIIPGTAVAGKGIKTNMAIGGGFLIAVVHKIEICFADGVHRTALADNLVKLFDLHARADSRIAHAEQALSVGNRKTDAAANRRNNRVLVMAGFDLVFQNVIRRVAAGRRGLPSHFHISSNCCVGIGGNGDKGNLCRLPASYGDDRHAIAPGRFFGFQDAVSDAGTMKHAVTDQRESGIAVVVVGEEQLHVKLAILEAGFDNLPQDILHAGAAVAVQHGQVFQAGCHDRLARAEQDFVAEIPANRRFRRRHNPNRAFFLIERFRLETPSAAKAAVSFGFAKGDCHS</sequence>
<keyword evidence="2" id="KW-1185">Reference proteome</keyword>
<reference evidence="2" key="1">
    <citation type="submission" date="2016-01" db="EMBL/GenBank/DDBJ databases">
        <authorList>
            <person name="Regsiter A."/>
            <person name="william w."/>
        </authorList>
    </citation>
    <scope>NUCLEOTIDE SEQUENCE [LARGE SCALE GENOMIC DNA]</scope>
    <source>
        <strain evidence="2">CFBP 6623</strain>
    </source>
</reference>
<gene>
    <name evidence="1" type="ORF">AGR3A_Cc420197</name>
</gene>
<accession>A0A1S7QBI2</accession>
<dbReference type="AlphaFoldDB" id="A0A1S7QBI2"/>